<organism evidence="1 2">
    <name type="scientific">Asanoa ferruginea</name>
    <dbReference type="NCBI Taxonomy" id="53367"/>
    <lineage>
        <taxon>Bacteria</taxon>
        <taxon>Bacillati</taxon>
        <taxon>Actinomycetota</taxon>
        <taxon>Actinomycetes</taxon>
        <taxon>Micromonosporales</taxon>
        <taxon>Micromonosporaceae</taxon>
        <taxon>Asanoa</taxon>
    </lineage>
</organism>
<dbReference type="OrthoDB" id="9815339at2"/>
<dbReference type="PANTHER" id="PTHR41244:SF1">
    <property type="entry name" value="GLYCOSYLTRANSFERASE"/>
    <property type="match status" value="1"/>
</dbReference>
<dbReference type="EMBL" id="QUMQ01000001">
    <property type="protein sequence ID" value="REG01017.1"/>
    <property type="molecule type" value="Genomic_DNA"/>
</dbReference>
<dbReference type="InterPro" id="IPR032719">
    <property type="entry name" value="WbsX"/>
</dbReference>
<sequence>MKLAPEQASRFFDQFARRFVDNRGYQTIAGRPLIAVLNLPDFQAAYGTDGLALLMSLLRARVEETLGIDPFLVGLLPDGKDASIDVAARMPCDAITGYGLLPDWAGPPLQRYEELLEQRVAEWYRIQRRISVPFFPVVCVGWDASRRGAHISDLRSVRSFPWRPIIVGSNPAAFGVFLDEAERFLDATDPPVRCVYIHAWNEWSEGSAVEPGTRWSDDFLKEIEKRNRIQVLTM</sequence>
<evidence type="ECO:0000313" key="2">
    <source>
        <dbReference type="Proteomes" id="UP000256913"/>
    </source>
</evidence>
<proteinExistence type="predicted"/>
<accession>A0A3D9ZUG3</accession>
<dbReference type="RefSeq" id="WP_147315733.1">
    <property type="nucleotide sequence ID" value="NZ_BONB01000010.1"/>
</dbReference>
<gene>
    <name evidence="1" type="ORF">DFJ67_7088</name>
</gene>
<name>A0A3D9ZUG3_9ACTN</name>
<dbReference type="Proteomes" id="UP000256913">
    <property type="component" value="Unassembled WGS sequence"/>
</dbReference>
<dbReference type="AlphaFoldDB" id="A0A3D9ZUG3"/>
<dbReference type="GO" id="GO:0016740">
    <property type="term" value="F:transferase activity"/>
    <property type="evidence" value="ECO:0007669"/>
    <property type="project" value="UniProtKB-KW"/>
</dbReference>
<protein>
    <submittedName>
        <fullName evidence="1">Glycosyl transferase family WbsX</fullName>
    </submittedName>
</protein>
<evidence type="ECO:0000313" key="1">
    <source>
        <dbReference type="EMBL" id="REG01017.1"/>
    </source>
</evidence>
<dbReference type="Pfam" id="PF14307">
    <property type="entry name" value="Glyco_tran_WbsX"/>
    <property type="match status" value="1"/>
</dbReference>
<reference evidence="1 2" key="1">
    <citation type="submission" date="2018-08" db="EMBL/GenBank/DDBJ databases">
        <title>Sequencing the genomes of 1000 actinobacteria strains.</title>
        <authorList>
            <person name="Klenk H.-P."/>
        </authorList>
    </citation>
    <scope>NUCLEOTIDE SEQUENCE [LARGE SCALE GENOMIC DNA]</scope>
    <source>
        <strain evidence="1 2">DSM 44099</strain>
    </source>
</reference>
<keyword evidence="1" id="KW-0808">Transferase</keyword>
<comment type="caution">
    <text evidence="1">The sequence shown here is derived from an EMBL/GenBank/DDBJ whole genome shotgun (WGS) entry which is preliminary data.</text>
</comment>
<dbReference type="Gene3D" id="3.20.20.80">
    <property type="entry name" value="Glycosidases"/>
    <property type="match status" value="1"/>
</dbReference>
<dbReference type="PANTHER" id="PTHR41244">
    <property type="entry name" value="RHAMNAN SYNTHESIS F"/>
    <property type="match status" value="1"/>
</dbReference>
<keyword evidence="2" id="KW-1185">Reference proteome</keyword>